<reference evidence="2" key="1">
    <citation type="journal article" date="2019" name="Sci. Rep.">
        <title>Draft genome of Tanacetum cinerariifolium, the natural source of mosquito coil.</title>
        <authorList>
            <person name="Yamashiro T."/>
            <person name="Shiraishi A."/>
            <person name="Satake H."/>
            <person name="Nakayama K."/>
        </authorList>
    </citation>
    <scope>NUCLEOTIDE SEQUENCE</scope>
</reference>
<feature type="region of interest" description="Disordered" evidence="1">
    <location>
        <begin position="78"/>
        <end position="130"/>
    </location>
</feature>
<protein>
    <submittedName>
        <fullName evidence="2">Uncharacterized protein</fullName>
    </submittedName>
</protein>
<evidence type="ECO:0000313" key="2">
    <source>
        <dbReference type="EMBL" id="GEY92592.1"/>
    </source>
</evidence>
<feature type="compositionally biased region" description="Basic residues" evidence="1">
    <location>
        <begin position="169"/>
        <end position="178"/>
    </location>
</feature>
<comment type="caution">
    <text evidence="2">The sequence shown here is derived from an EMBL/GenBank/DDBJ whole genome shotgun (WGS) entry which is preliminary data.</text>
</comment>
<name>A0A699HYL8_TANCI</name>
<evidence type="ECO:0000256" key="1">
    <source>
        <dbReference type="SAM" id="MobiDB-lite"/>
    </source>
</evidence>
<feature type="compositionally biased region" description="Basic residues" evidence="1">
    <location>
        <begin position="92"/>
        <end position="104"/>
    </location>
</feature>
<organism evidence="2">
    <name type="scientific">Tanacetum cinerariifolium</name>
    <name type="common">Dalmatian daisy</name>
    <name type="synonym">Chrysanthemum cinerariifolium</name>
    <dbReference type="NCBI Taxonomy" id="118510"/>
    <lineage>
        <taxon>Eukaryota</taxon>
        <taxon>Viridiplantae</taxon>
        <taxon>Streptophyta</taxon>
        <taxon>Embryophyta</taxon>
        <taxon>Tracheophyta</taxon>
        <taxon>Spermatophyta</taxon>
        <taxon>Magnoliopsida</taxon>
        <taxon>eudicotyledons</taxon>
        <taxon>Gunneridae</taxon>
        <taxon>Pentapetalae</taxon>
        <taxon>asterids</taxon>
        <taxon>campanulids</taxon>
        <taxon>Asterales</taxon>
        <taxon>Asteraceae</taxon>
        <taxon>Asteroideae</taxon>
        <taxon>Anthemideae</taxon>
        <taxon>Anthemidinae</taxon>
        <taxon>Tanacetum</taxon>
    </lineage>
</organism>
<accession>A0A699HYL8</accession>
<gene>
    <name evidence="2" type="ORF">Tci_464566</name>
</gene>
<feature type="region of interest" description="Disordered" evidence="1">
    <location>
        <begin position="168"/>
        <end position="195"/>
    </location>
</feature>
<dbReference type="AlphaFoldDB" id="A0A699HYL8"/>
<sequence>MSTNEQTPFNQPTSAVRNTLGKEQDPQNLGGPASDAALREYCDKNYHKLLSIVAEKVQQEKVQQERLNAVKAHLNFEETSLHSESGTPSRRRDLKKRLGRRHARSMSESPEPRHGHSESPRKGNPKRKPVFRRLEKVAAEILKAATGVLAQEKQSLFLKNVITKEHPHEGRKHCRKAKVVQGDIGSQSQRDKSRMLRKTCPNHAYVKKRIISLLGSVTLTFQKPECLVISRHMTEAKTQKIT</sequence>
<feature type="region of interest" description="Disordered" evidence="1">
    <location>
        <begin position="1"/>
        <end position="36"/>
    </location>
</feature>
<proteinExistence type="predicted"/>
<feature type="compositionally biased region" description="Basic and acidic residues" evidence="1">
    <location>
        <begin position="110"/>
        <end position="121"/>
    </location>
</feature>
<dbReference type="EMBL" id="BKCJ010223079">
    <property type="protein sequence ID" value="GEY92592.1"/>
    <property type="molecule type" value="Genomic_DNA"/>
</dbReference>
<feature type="compositionally biased region" description="Polar residues" evidence="1">
    <location>
        <begin position="1"/>
        <end position="17"/>
    </location>
</feature>